<comment type="caution">
    <text evidence="6">The sequence shown here is derived from an EMBL/GenBank/DDBJ whole genome shotgun (WGS) entry which is preliminary data.</text>
</comment>
<dbReference type="InterPro" id="IPR001207">
    <property type="entry name" value="Transposase_mutator"/>
</dbReference>
<dbReference type="Pfam" id="PF00872">
    <property type="entry name" value="Transposase_mut"/>
    <property type="match status" value="1"/>
</dbReference>
<proteinExistence type="inferred from homology"/>
<evidence type="ECO:0000256" key="3">
    <source>
        <dbReference type="ARBA" id="ARBA00022578"/>
    </source>
</evidence>
<name>A0A2H0AZS8_9BACT</name>
<dbReference type="GO" id="GO:0004803">
    <property type="term" value="F:transposase activity"/>
    <property type="evidence" value="ECO:0007669"/>
    <property type="project" value="InterPro"/>
</dbReference>
<reference evidence="6 7" key="1">
    <citation type="submission" date="2017-09" db="EMBL/GenBank/DDBJ databases">
        <title>Depth-based differentiation of microbial function through sediment-hosted aquifers and enrichment of novel symbionts in the deep terrestrial subsurface.</title>
        <authorList>
            <person name="Probst A.J."/>
            <person name="Ladd B."/>
            <person name="Jarett J.K."/>
            <person name="Geller-Mcgrath D.E."/>
            <person name="Sieber C.M."/>
            <person name="Emerson J.B."/>
            <person name="Anantharaman K."/>
            <person name="Thomas B.C."/>
            <person name="Malmstrom R."/>
            <person name="Stieglmeier M."/>
            <person name="Klingl A."/>
            <person name="Woyke T."/>
            <person name="Ryan C.M."/>
            <person name="Banfield J.F."/>
        </authorList>
    </citation>
    <scope>NUCLEOTIDE SEQUENCE [LARGE SCALE GENOMIC DNA]</scope>
    <source>
        <strain evidence="6">CG23_combo_of_CG06-09_8_20_14_all_41_73</strain>
    </source>
</reference>
<evidence type="ECO:0000313" key="7">
    <source>
        <dbReference type="Proteomes" id="UP000230671"/>
    </source>
</evidence>
<accession>A0A2H0AZS8</accession>
<evidence type="ECO:0000313" key="6">
    <source>
        <dbReference type="EMBL" id="PIP50924.1"/>
    </source>
</evidence>
<dbReference type="AlphaFoldDB" id="A0A2H0AZS8"/>
<protein>
    <recommendedName>
        <fullName evidence="8">Mutator family transposase</fullName>
    </recommendedName>
</protein>
<dbReference type="GO" id="GO:0006313">
    <property type="term" value="P:DNA transposition"/>
    <property type="evidence" value="ECO:0007669"/>
    <property type="project" value="InterPro"/>
</dbReference>
<evidence type="ECO:0000256" key="5">
    <source>
        <dbReference type="ARBA" id="ARBA00023172"/>
    </source>
</evidence>
<evidence type="ECO:0000256" key="2">
    <source>
        <dbReference type="ARBA" id="ARBA00010961"/>
    </source>
</evidence>
<dbReference type="GO" id="GO:0003677">
    <property type="term" value="F:DNA binding"/>
    <property type="evidence" value="ECO:0007669"/>
    <property type="project" value="UniProtKB-KW"/>
</dbReference>
<sequence>MNKIHEKISPCCQAKVYKFGGKRRQCSLCKKTWTLWPKKRGRRSLRPRHNLLEKVVAGKQSLILRQSKRDHLTVAALSARLRRTMENFLKRRQANTLPAGPLILVIDALWFRFKDQRWTMYLMAVRSICRDKAVILDPRLIIDRENHSDWSRVVDGIPRKTRNRIKALVCDGFRGSDRIAKSNSWIIQRCHFHLLAQMQVNRGKWKQLSDSPQREAVYTAIRKALIAKSVNLPRCIKQLNELLLKNDCPRRIGAIGREFLRRLNQFRAYQNFPELRLPNTTNSIESLNKIIRSRCRHLRTPKSLLLRSRVIIRIRKTVTCKPKIFNRIN</sequence>
<comment type="similarity">
    <text evidence="2">Belongs to the transposase mutator family.</text>
</comment>
<keyword evidence="3" id="KW-0815">Transposition</keyword>
<dbReference type="Proteomes" id="UP000230671">
    <property type="component" value="Unassembled WGS sequence"/>
</dbReference>
<evidence type="ECO:0008006" key="8">
    <source>
        <dbReference type="Google" id="ProtNLM"/>
    </source>
</evidence>
<gene>
    <name evidence="6" type="ORF">COX11_01460</name>
</gene>
<evidence type="ECO:0000256" key="1">
    <source>
        <dbReference type="ARBA" id="ARBA00002190"/>
    </source>
</evidence>
<evidence type="ECO:0000256" key="4">
    <source>
        <dbReference type="ARBA" id="ARBA00023125"/>
    </source>
</evidence>
<keyword evidence="4" id="KW-0238">DNA-binding</keyword>
<dbReference type="EMBL" id="PCSO01000063">
    <property type="protein sequence ID" value="PIP50924.1"/>
    <property type="molecule type" value="Genomic_DNA"/>
</dbReference>
<organism evidence="6 7">
    <name type="scientific">Candidatus Berkelbacteria bacterium CG23_combo_of_CG06-09_8_20_14_all_41_73</name>
    <dbReference type="NCBI Taxonomy" id="1974519"/>
    <lineage>
        <taxon>Bacteria</taxon>
        <taxon>Candidatus Berkelbacteria</taxon>
    </lineage>
</organism>
<comment type="function">
    <text evidence="1">Required for the transposition of the insertion element.</text>
</comment>
<keyword evidence="5" id="KW-0233">DNA recombination</keyword>